<dbReference type="AlphaFoldDB" id="A0AAW1S5L7"/>
<dbReference type="PROSITE" id="PS00642">
    <property type="entry name" value="COMPLEX1_75K_2"/>
    <property type="match status" value="1"/>
</dbReference>
<evidence type="ECO:0000256" key="9">
    <source>
        <dbReference type="ARBA" id="ARBA00034078"/>
    </source>
</evidence>
<dbReference type="Proteomes" id="UP001438707">
    <property type="component" value="Unassembled WGS sequence"/>
</dbReference>
<dbReference type="PROSITE" id="PS00643">
    <property type="entry name" value="COMPLEX1_75K_3"/>
    <property type="match status" value="1"/>
</dbReference>
<dbReference type="Gene3D" id="3.30.70.20">
    <property type="match status" value="1"/>
</dbReference>
<feature type="domain" description="2Fe-2S ferredoxin-type" evidence="12">
    <location>
        <begin position="45"/>
        <end position="123"/>
    </location>
</feature>
<evidence type="ECO:0000256" key="11">
    <source>
        <dbReference type="SAM" id="MobiDB-lite"/>
    </source>
</evidence>
<evidence type="ECO:0000256" key="6">
    <source>
        <dbReference type="ARBA" id="ARBA00023004"/>
    </source>
</evidence>
<evidence type="ECO:0000256" key="2">
    <source>
        <dbReference type="ARBA" id="ARBA00005404"/>
    </source>
</evidence>
<dbReference type="Pfam" id="PF22151">
    <property type="entry name" value="Fer4_NDSU1"/>
    <property type="match status" value="1"/>
</dbReference>
<dbReference type="Pfam" id="PF09326">
    <property type="entry name" value="NADH_dhqG_C"/>
    <property type="match status" value="1"/>
</dbReference>
<dbReference type="SMART" id="SM00929">
    <property type="entry name" value="NADH-G_4Fe-4S_3"/>
    <property type="match status" value="1"/>
</dbReference>
<dbReference type="Gene3D" id="3.10.20.740">
    <property type="match status" value="1"/>
</dbReference>
<protein>
    <submittedName>
        <fullName evidence="15">Uncharacterized protein</fullName>
    </submittedName>
</protein>
<dbReference type="Gene3D" id="3.30.200.210">
    <property type="match status" value="1"/>
</dbReference>
<dbReference type="GO" id="GO:0008137">
    <property type="term" value="F:NADH dehydrogenase (ubiquinone) activity"/>
    <property type="evidence" value="ECO:0007669"/>
    <property type="project" value="InterPro"/>
</dbReference>
<dbReference type="GO" id="GO:0016651">
    <property type="term" value="F:oxidoreductase activity, acting on NAD(P)H"/>
    <property type="evidence" value="ECO:0007669"/>
    <property type="project" value="InterPro"/>
</dbReference>
<evidence type="ECO:0000256" key="10">
    <source>
        <dbReference type="RuleBase" id="RU004523"/>
    </source>
</evidence>
<dbReference type="GO" id="GO:0042773">
    <property type="term" value="P:ATP synthesis coupled electron transport"/>
    <property type="evidence" value="ECO:0007669"/>
    <property type="project" value="InterPro"/>
</dbReference>
<evidence type="ECO:0000256" key="7">
    <source>
        <dbReference type="ARBA" id="ARBA00023014"/>
    </source>
</evidence>
<dbReference type="PROSITE" id="PS51669">
    <property type="entry name" value="4FE4S_MOW_BIS_MGD"/>
    <property type="match status" value="1"/>
</dbReference>
<comment type="cofactor">
    <cofactor evidence="1">
        <name>[4Fe-4S] cluster</name>
        <dbReference type="ChEBI" id="CHEBI:49883"/>
    </cofactor>
</comment>
<dbReference type="GO" id="GO:0016020">
    <property type="term" value="C:membrane"/>
    <property type="evidence" value="ECO:0007669"/>
    <property type="project" value="InterPro"/>
</dbReference>
<organism evidence="15 16">
    <name type="scientific">Apatococcus lobatus</name>
    <dbReference type="NCBI Taxonomy" id="904363"/>
    <lineage>
        <taxon>Eukaryota</taxon>
        <taxon>Viridiplantae</taxon>
        <taxon>Chlorophyta</taxon>
        <taxon>core chlorophytes</taxon>
        <taxon>Trebouxiophyceae</taxon>
        <taxon>Chlorellales</taxon>
        <taxon>Chlorellaceae</taxon>
        <taxon>Apatococcus</taxon>
    </lineage>
</organism>
<keyword evidence="16" id="KW-1185">Reference proteome</keyword>
<dbReference type="FunFam" id="3.10.20.740:FF:000001">
    <property type="entry name" value="NADH-quinone oxidoreductase subunit G"/>
    <property type="match status" value="1"/>
</dbReference>
<dbReference type="Pfam" id="PF22117">
    <property type="entry name" value="Fer4_Nqo3"/>
    <property type="match status" value="1"/>
</dbReference>
<dbReference type="NCBIfam" id="TIGR01973">
    <property type="entry name" value="NuoG"/>
    <property type="match status" value="1"/>
</dbReference>
<keyword evidence="4" id="KW-0479">Metal-binding</keyword>
<feature type="domain" description="4Fe-4S His(Cys)3-ligated-type" evidence="14">
    <location>
        <begin position="123"/>
        <end position="162"/>
    </location>
</feature>
<keyword evidence="7" id="KW-0411">Iron-sulfur</keyword>
<dbReference type="InterPro" id="IPR006963">
    <property type="entry name" value="Mopterin_OxRdtase_4Fe-4S_dom"/>
</dbReference>
<dbReference type="SUPFAM" id="SSF53706">
    <property type="entry name" value="Formate dehydrogenase/DMSO reductase, domains 1-3"/>
    <property type="match status" value="1"/>
</dbReference>
<comment type="similarity">
    <text evidence="2 10">Belongs to the complex I 75 kDa subunit family.</text>
</comment>
<dbReference type="InterPro" id="IPR019574">
    <property type="entry name" value="NADH_UbQ_OxRdtase_Gsu_4Fe4S-bd"/>
</dbReference>
<accession>A0AAW1S5L7</accession>
<evidence type="ECO:0000256" key="1">
    <source>
        <dbReference type="ARBA" id="ARBA00001966"/>
    </source>
</evidence>
<dbReference type="PANTHER" id="PTHR43105">
    <property type="entry name" value="RESPIRATORY NITRATE REDUCTASE"/>
    <property type="match status" value="1"/>
</dbReference>
<dbReference type="InterPro" id="IPR050123">
    <property type="entry name" value="Prok_molybdopt-oxidoreductase"/>
</dbReference>
<dbReference type="Pfam" id="PF13510">
    <property type="entry name" value="Fer2_4"/>
    <property type="match status" value="1"/>
</dbReference>
<evidence type="ECO:0000256" key="8">
    <source>
        <dbReference type="ARBA" id="ARBA00023027"/>
    </source>
</evidence>
<dbReference type="PROSITE" id="PS51839">
    <property type="entry name" value="4FE4S_HC3"/>
    <property type="match status" value="1"/>
</dbReference>
<dbReference type="FunFam" id="3.30.200.210:FF:000002">
    <property type="entry name" value="NADH-ubiquinone oxidoreductase 75 kDa subunit"/>
    <property type="match status" value="1"/>
</dbReference>
<dbReference type="Pfam" id="PF10588">
    <property type="entry name" value="NADH-G_4Fe-4S_3"/>
    <property type="match status" value="1"/>
</dbReference>
<name>A0AAW1S5L7_9CHLO</name>
<evidence type="ECO:0000259" key="14">
    <source>
        <dbReference type="PROSITE" id="PS51839"/>
    </source>
</evidence>
<evidence type="ECO:0000256" key="4">
    <source>
        <dbReference type="ARBA" id="ARBA00022723"/>
    </source>
</evidence>
<keyword evidence="8" id="KW-0520">NAD</keyword>
<gene>
    <name evidence="15" type="ORF">WJX74_002443</name>
</gene>
<dbReference type="FunFam" id="3.40.50.740:FF:000012">
    <property type="entry name" value="NADH dehydrogenase [ubiquinone] iron-sulfur protein 1 mitochondrial"/>
    <property type="match status" value="1"/>
</dbReference>
<dbReference type="CDD" id="cd00207">
    <property type="entry name" value="fer2"/>
    <property type="match status" value="1"/>
</dbReference>
<dbReference type="InterPro" id="IPR010228">
    <property type="entry name" value="NADH_UbQ_OxRdtase_Gsu"/>
</dbReference>
<evidence type="ECO:0000259" key="12">
    <source>
        <dbReference type="PROSITE" id="PS51085"/>
    </source>
</evidence>
<comment type="caution">
    <text evidence="15">The sequence shown here is derived from an EMBL/GenBank/DDBJ whole genome shotgun (WGS) entry which is preliminary data.</text>
</comment>
<keyword evidence="5" id="KW-1278">Translocase</keyword>
<evidence type="ECO:0000256" key="5">
    <source>
        <dbReference type="ARBA" id="ARBA00022967"/>
    </source>
</evidence>
<reference evidence="15 16" key="1">
    <citation type="journal article" date="2024" name="Nat. Commun.">
        <title>Phylogenomics reveals the evolutionary origins of lichenization in chlorophyte algae.</title>
        <authorList>
            <person name="Puginier C."/>
            <person name="Libourel C."/>
            <person name="Otte J."/>
            <person name="Skaloud P."/>
            <person name="Haon M."/>
            <person name="Grisel S."/>
            <person name="Petersen M."/>
            <person name="Berrin J.G."/>
            <person name="Delaux P.M."/>
            <person name="Dal Grande F."/>
            <person name="Keller J."/>
        </authorList>
    </citation>
    <scope>NUCLEOTIDE SEQUENCE [LARGE SCALE GENOMIC DNA]</scope>
    <source>
        <strain evidence="15 16">SAG 2145</strain>
    </source>
</reference>
<dbReference type="InterPro" id="IPR006656">
    <property type="entry name" value="Mopterin_OxRdtase"/>
</dbReference>
<dbReference type="PROSITE" id="PS51085">
    <property type="entry name" value="2FE2S_FER_2"/>
    <property type="match status" value="1"/>
</dbReference>
<dbReference type="SUPFAM" id="SSF54862">
    <property type="entry name" value="4Fe-4S ferredoxins"/>
    <property type="match status" value="1"/>
</dbReference>
<dbReference type="FunFam" id="3.30.70.20:FF:000002">
    <property type="entry name" value="NADH-ubiquinone oxidoreductase 75 kDa subunit"/>
    <property type="match status" value="1"/>
</dbReference>
<dbReference type="PROSITE" id="PS00641">
    <property type="entry name" value="COMPLEX1_75K_1"/>
    <property type="match status" value="1"/>
</dbReference>
<keyword evidence="6" id="KW-0408">Iron</keyword>
<dbReference type="InterPro" id="IPR000283">
    <property type="entry name" value="NADH_UbQ_OxRdtase_75kDa_su_CS"/>
</dbReference>
<dbReference type="CDD" id="cd02773">
    <property type="entry name" value="MopB_Res-Cmplx1_Nad11"/>
    <property type="match status" value="1"/>
</dbReference>
<comment type="cofactor">
    <cofactor evidence="9">
        <name>[2Fe-2S] cluster</name>
        <dbReference type="ChEBI" id="CHEBI:190135"/>
    </cofactor>
</comment>
<evidence type="ECO:0000313" key="15">
    <source>
        <dbReference type="EMBL" id="KAK9841242.1"/>
    </source>
</evidence>
<dbReference type="SUPFAM" id="SSF54292">
    <property type="entry name" value="2Fe-2S ferredoxin-like"/>
    <property type="match status" value="1"/>
</dbReference>
<evidence type="ECO:0000256" key="3">
    <source>
        <dbReference type="ARBA" id="ARBA00022485"/>
    </source>
</evidence>
<proteinExistence type="inferred from homology"/>
<dbReference type="GO" id="GO:0051539">
    <property type="term" value="F:4 iron, 4 sulfur cluster binding"/>
    <property type="evidence" value="ECO:0007669"/>
    <property type="project" value="UniProtKB-KW"/>
</dbReference>
<dbReference type="InterPro" id="IPR015405">
    <property type="entry name" value="NDUFS1-like_C"/>
</dbReference>
<dbReference type="GO" id="GO:0046872">
    <property type="term" value="F:metal ion binding"/>
    <property type="evidence" value="ECO:0007669"/>
    <property type="project" value="UniProtKB-KW"/>
</dbReference>
<dbReference type="EMBL" id="JALJOS010000003">
    <property type="protein sequence ID" value="KAK9841242.1"/>
    <property type="molecule type" value="Genomic_DNA"/>
</dbReference>
<dbReference type="InterPro" id="IPR036010">
    <property type="entry name" value="2Fe-2S_ferredoxin-like_sf"/>
</dbReference>
<dbReference type="InterPro" id="IPR001041">
    <property type="entry name" value="2Fe-2S_ferredoxin-type"/>
</dbReference>
<dbReference type="PANTHER" id="PTHR43105:SF13">
    <property type="entry name" value="NADH-UBIQUINONE OXIDOREDUCTASE 75 KDA SUBUNIT, MITOCHONDRIAL"/>
    <property type="match status" value="1"/>
</dbReference>
<evidence type="ECO:0000259" key="13">
    <source>
        <dbReference type="PROSITE" id="PS51669"/>
    </source>
</evidence>
<dbReference type="Pfam" id="PF00384">
    <property type="entry name" value="Molybdopterin"/>
    <property type="match status" value="1"/>
</dbReference>
<keyword evidence="3" id="KW-0004">4Fe-4S</keyword>
<dbReference type="InterPro" id="IPR054351">
    <property type="entry name" value="NADH_UbQ_OxRdtase_ferredoxin"/>
</dbReference>
<feature type="domain" description="4Fe-4S Mo/W bis-MGD-type" evidence="13">
    <location>
        <begin position="260"/>
        <end position="316"/>
    </location>
</feature>
<feature type="region of interest" description="Disordered" evidence="11">
    <location>
        <begin position="721"/>
        <end position="747"/>
    </location>
</feature>
<dbReference type="Gene3D" id="3.40.50.740">
    <property type="match status" value="1"/>
</dbReference>
<evidence type="ECO:0000313" key="16">
    <source>
        <dbReference type="Proteomes" id="UP001438707"/>
    </source>
</evidence>
<sequence length="747" mass="81293">MLSKLARTASRSRVQQNLLLPSILLPQQPFQSSAVTSQQAAPAEDHIEVKVNGSPVQIPKGSTVMQACDAAGIDIPRFCYHPKLSIAGNCRMCLVEVEKSPKPVASCAMPAAPNMNIKTDTDLVKKAREGVMEFLLINHPLDCPICDQGGECDLQEQSMHFGSDRSRFTEMKRSVHDKNLGPLVKTVMTRCIHCTRCVRFATEVAGVQDLGMVGRGKDSEIGTYIDKLLTSELSGNVIDLCPVGALTSKPAAFTYRNWELKNTETIDVSDAQGTNTRVDSRGVEVMRILPRLNEDVNEEWLSDKGRFQYDGLKQQRLNVPLVKGPDGAFAPKRWPEALEAVAQGLQGIAGNEMRAIAGKLSDAESMVALKDLMNKLGCGNLTSEGGFPDLDADVRSNYVANTTIRGIEGADVILLIGTNPRIEAPVYNARIRKTWLEGTQIGLVGPEYDLTYPYTHLGEGPDALAAMLGGSDFFQKLQEAQHPAVVLGPGILSRPDRDTILQQVHELVEKAGVVKEDWNGYNILHDAASRVAALDLGFLPSARAQSAPKPKFVYLLGSDDYSEEDIPEDAFVVYQGTHGDRGAPRANVILPAAAYVEKEGTFVNFEGRTQRTKAAVPMVGDSREDWRIIRAVSEVVGRPLPYDTTDGVQKRLADVAPHLGKVDAVESPIWLNGEYNKAFAERAAKAAEAFQQPFSSSIKEFFMTDAISRSSQVMARCIQSRKTGHPKSATHPGAFGQDAAAHAAADM</sequence>